<comment type="subcellular location">
    <subcellularLocation>
        <location evidence="1">Cell membrane</location>
        <topology evidence="1">Multi-pass membrane protein</topology>
    </subcellularLocation>
</comment>
<dbReference type="EMBL" id="CP058350">
    <property type="protein sequence ID" value="QLF68529.1"/>
    <property type="molecule type" value="Genomic_DNA"/>
</dbReference>
<feature type="transmembrane region" description="Helical" evidence="6">
    <location>
        <begin position="41"/>
        <end position="60"/>
    </location>
</feature>
<organism evidence="7 8">
    <name type="scientific">Peteryoungia desertarenae</name>
    <dbReference type="NCBI Taxonomy" id="1813451"/>
    <lineage>
        <taxon>Bacteria</taxon>
        <taxon>Pseudomonadati</taxon>
        <taxon>Pseudomonadota</taxon>
        <taxon>Alphaproteobacteria</taxon>
        <taxon>Hyphomicrobiales</taxon>
        <taxon>Rhizobiaceae</taxon>
        <taxon>Peteryoungia</taxon>
    </lineage>
</organism>
<protein>
    <submittedName>
        <fullName evidence="7">Lipopolysaccharide biosynthesis protein</fullName>
    </submittedName>
</protein>
<evidence type="ECO:0000256" key="4">
    <source>
        <dbReference type="ARBA" id="ARBA00022989"/>
    </source>
</evidence>
<feature type="transmembrane region" description="Helical" evidence="6">
    <location>
        <begin position="219"/>
        <end position="240"/>
    </location>
</feature>
<sequence>MPLSVVRNSILNLVSAIISMASGFIAAVVVARLLGAEGAGVTAFGFWVASCAAVICDRGYPQGILRFAARSDTQSAQRAFIRYSFTRFIPILVIAFAAACILSFAGKAWTDQADLYVWLAIAVLFLVYGLSNFSLSAARGSGDFYRPARNTILGSILFVPLSVIGALTIGPAGAILALASRYMPQALQLSALIAGNREEHDGSAIVPDKEFRDYRRQMWINDVIGIIALSRLEYLFLLILATKTDMGYFAVAIAFAGLVDQLAMQLSSPLVVTFSLDQRRRSNGAWLGVAFLFVPIAMGGSAIAHLLVPLVYGPEFADTGSAAAVMLLAGGMSALQIVPWTYLAAKGHAMALTRVMIISAIVTSIAAPIAILMDGVYALAWSRLLVESVILGILIFYARKKENMRPPVCLLAKMVVSGVASAIAAFAITLWIPTVTGISLAIICGAVSFLLTVKLTGAVPRDELSQLFQLMDGRDQNRLAHCLKSSLLCISRA</sequence>
<dbReference type="RefSeq" id="WP_138288613.1">
    <property type="nucleotide sequence ID" value="NZ_CP058350.1"/>
</dbReference>
<feature type="transmembrane region" description="Helical" evidence="6">
    <location>
        <begin position="12"/>
        <end position="34"/>
    </location>
</feature>
<evidence type="ECO:0000256" key="3">
    <source>
        <dbReference type="ARBA" id="ARBA00022692"/>
    </source>
</evidence>
<feature type="transmembrane region" description="Helical" evidence="6">
    <location>
        <begin position="355"/>
        <end position="373"/>
    </location>
</feature>
<dbReference type="InterPro" id="IPR050833">
    <property type="entry name" value="Poly_Biosynth_Transport"/>
</dbReference>
<feature type="transmembrane region" description="Helical" evidence="6">
    <location>
        <begin position="320"/>
        <end position="343"/>
    </location>
</feature>
<evidence type="ECO:0000256" key="6">
    <source>
        <dbReference type="SAM" id="Phobius"/>
    </source>
</evidence>
<feature type="transmembrane region" description="Helical" evidence="6">
    <location>
        <begin position="116"/>
        <end position="135"/>
    </location>
</feature>
<dbReference type="InterPro" id="IPR002797">
    <property type="entry name" value="Polysacc_synth"/>
</dbReference>
<evidence type="ECO:0000313" key="8">
    <source>
        <dbReference type="Proteomes" id="UP000308530"/>
    </source>
</evidence>
<evidence type="ECO:0000313" key="7">
    <source>
        <dbReference type="EMBL" id="QLF68529.1"/>
    </source>
</evidence>
<keyword evidence="8" id="KW-1185">Reference proteome</keyword>
<keyword evidence="5 6" id="KW-0472">Membrane</keyword>
<feature type="transmembrane region" description="Helical" evidence="6">
    <location>
        <begin position="379"/>
        <end position="398"/>
    </location>
</feature>
<dbReference type="Pfam" id="PF01943">
    <property type="entry name" value="Polysacc_synt"/>
    <property type="match status" value="1"/>
</dbReference>
<keyword evidence="3 6" id="KW-0812">Transmembrane</keyword>
<evidence type="ECO:0000256" key="5">
    <source>
        <dbReference type="ARBA" id="ARBA00023136"/>
    </source>
</evidence>
<gene>
    <name evidence="7" type="ORF">FE840_002600</name>
</gene>
<reference evidence="7 8" key="1">
    <citation type="submission" date="2020-06" db="EMBL/GenBank/DDBJ databases">
        <title>Genome sequence of Rhizobium sp strain ADMK78.</title>
        <authorList>
            <person name="Rahi P."/>
        </authorList>
    </citation>
    <scope>NUCLEOTIDE SEQUENCE [LARGE SCALE GENOMIC DNA]</scope>
    <source>
        <strain evidence="7 8">ADMK78</strain>
    </source>
</reference>
<feature type="transmembrane region" description="Helical" evidence="6">
    <location>
        <begin position="80"/>
        <end position="104"/>
    </location>
</feature>
<feature type="transmembrane region" description="Helical" evidence="6">
    <location>
        <begin position="285"/>
        <end position="308"/>
    </location>
</feature>
<evidence type="ECO:0000256" key="1">
    <source>
        <dbReference type="ARBA" id="ARBA00004651"/>
    </source>
</evidence>
<feature type="transmembrane region" description="Helical" evidence="6">
    <location>
        <begin position="155"/>
        <end position="179"/>
    </location>
</feature>
<feature type="transmembrane region" description="Helical" evidence="6">
    <location>
        <begin position="410"/>
        <end position="432"/>
    </location>
</feature>
<keyword evidence="4 6" id="KW-1133">Transmembrane helix</keyword>
<name>A0ABX6QJ76_9HYPH</name>
<dbReference type="Proteomes" id="UP000308530">
    <property type="component" value="Chromosome"/>
</dbReference>
<feature type="transmembrane region" description="Helical" evidence="6">
    <location>
        <begin position="438"/>
        <end position="459"/>
    </location>
</feature>
<dbReference type="PANTHER" id="PTHR30250:SF11">
    <property type="entry name" value="O-ANTIGEN TRANSPORTER-RELATED"/>
    <property type="match status" value="1"/>
</dbReference>
<accession>A0ABX6QJ76</accession>
<keyword evidence="2" id="KW-1003">Cell membrane</keyword>
<dbReference type="PANTHER" id="PTHR30250">
    <property type="entry name" value="PST FAMILY PREDICTED COLANIC ACID TRANSPORTER"/>
    <property type="match status" value="1"/>
</dbReference>
<proteinExistence type="predicted"/>
<evidence type="ECO:0000256" key="2">
    <source>
        <dbReference type="ARBA" id="ARBA00022475"/>
    </source>
</evidence>